<dbReference type="CDD" id="cd00833">
    <property type="entry name" value="PKS"/>
    <property type="match status" value="1"/>
</dbReference>
<dbReference type="PROSITE" id="PS52019">
    <property type="entry name" value="PKS_MFAS_DH"/>
    <property type="match status" value="1"/>
</dbReference>
<keyword evidence="9" id="KW-1185">Reference proteome</keyword>
<dbReference type="InterPro" id="IPR036736">
    <property type="entry name" value="ACP-like_sf"/>
</dbReference>
<dbReference type="SUPFAM" id="SSF53901">
    <property type="entry name" value="Thiolase-like"/>
    <property type="match status" value="1"/>
</dbReference>
<organism evidence="8 9">
    <name type="scientific">Nonomuraea africana</name>
    <dbReference type="NCBI Taxonomy" id="46171"/>
    <lineage>
        <taxon>Bacteria</taxon>
        <taxon>Bacillati</taxon>
        <taxon>Actinomycetota</taxon>
        <taxon>Actinomycetes</taxon>
        <taxon>Streptosporangiales</taxon>
        <taxon>Streptosporangiaceae</taxon>
        <taxon>Nonomuraea</taxon>
    </lineage>
</organism>
<dbReference type="InterPro" id="IPR016039">
    <property type="entry name" value="Thiolase-like"/>
</dbReference>
<dbReference type="RefSeq" id="WP_192775578.1">
    <property type="nucleotide sequence ID" value="NZ_BAAASY010000007.1"/>
</dbReference>
<dbReference type="PANTHER" id="PTHR43775:SF37">
    <property type="entry name" value="SI:DKEY-61P9.11"/>
    <property type="match status" value="1"/>
</dbReference>
<feature type="region of interest" description="N-terminal hotdog fold" evidence="4">
    <location>
        <begin position="1415"/>
        <end position="1537"/>
    </location>
</feature>
<gene>
    <name evidence="8" type="ORF">H4W81_003288</name>
</gene>
<dbReference type="Proteomes" id="UP000661607">
    <property type="component" value="Unassembled WGS sequence"/>
</dbReference>
<dbReference type="SMART" id="SM00826">
    <property type="entry name" value="PKS_DH"/>
    <property type="match status" value="1"/>
</dbReference>
<dbReference type="Pfam" id="PF00698">
    <property type="entry name" value="Acyl_transf_1"/>
    <property type="match status" value="1"/>
</dbReference>
<dbReference type="InterPro" id="IPR016035">
    <property type="entry name" value="Acyl_Trfase/lysoPLipase"/>
</dbReference>
<name>A0ABR9KES4_9ACTN</name>
<protein>
    <submittedName>
        <fullName evidence="8">Enediyne polyketide synthase</fullName>
    </submittedName>
</protein>
<dbReference type="Gene3D" id="1.10.1200.10">
    <property type="entry name" value="ACP-like"/>
    <property type="match status" value="1"/>
</dbReference>
<dbReference type="Gene3D" id="3.40.366.10">
    <property type="entry name" value="Malonyl-Coenzyme A Acyl Carrier Protein, domain 2"/>
    <property type="match status" value="1"/>
</dbReference>
<dbReference type="Pfam" id="PF16197">
    <property type="entry name" value="KAsynt_C_assoc"/>
    <property type="match status" value="1"/>
</dbReference>
<feature type="domain" description="PKS/mFAS DH" evidence="7">
    <location>
        <begin position="1415"/>
        <end position="1684"/>
    </location>
</feature>
<evidence type="ECO:0000259" key="7">
    <source>
        <dbReference type="PROSITE" id="PS52019"/>
    </source>
</evidence>
<keyword evidence="1" id="KW-0596">Phosphopantetheine</keyword>
<evidence type="ECO:0000256" key="2">
    <source>
        <dbReference type="ARBA" id="ARBA00022553"/>
    </source>
</evidence>
<accession>A0ABR9KES4</accession>
<dbReference type="InterPro" id="IPR057326">
    <property type="entry name" value="KR_dom"/>
</dbReference>
<reference evidence="8 9" key="1">
    <citation type="submission" date="2020-10" db="EMBL/GenBank/DDBJ databases">
        <title>Sequencing the genomes of 1000 actinobacteria strains.</title>
        <authorList>
            <person name="Klenk H.-P."/>
        </authorList>
    </citation>
    <scope>NUCLEOTIDE SEQUENCE [LARGE SCALE GENOMIC DNA]</scope>
    <source>
        <strain evidence="8 9">DSM 43748</strain>
    </source>
</reference>
<evidence type="ECO:0000256" key="3">
    <source>
        <dbReference type="ARBA" id="ARBA00022679"/>
    </source>
</evidence>
<dbReference type="SUPFAM" id="SSF52151">
    <property type="entry name" value="FabD/lysophospholipase-like"/>
    <property type="match status" value="1"/>
</dbReference>
<dbReference type="InterPro" id="IPR009081">
    <property type="entry name" value="PP-bd_ACP"/>
</dbReference>
<dbReference type="Gene3D" id="3.40.47.10">
    <property type="match status" value="1"/>
</dbReference>
<dbReference type="InterPro" id="IPR049551">
    <property type="entry name" value="PKS_DH_C"/>
</dbReference>
<dbReference type="InterPro" id="IPR050091">
    <property type="entry name" value="PKS_NRPS_Biosynth_Enz"/>
</dbReference>
<dbReference type="SMART" id="SM00827">
    <property type="entry name" value="PKS_AT"/>
    <property type="match status" value="1"/>
</dbReference>
<dbReference type="InterPro" id="IPR020807">
    <property type="entry name" value="PKS_DH"/>
</dbReference>
<dbReference type="InterPro" id="IPR042104">
    <property type="entry name" value="PKS_dehydratase_sf"/>
</dbReference>
<dbReference type="SUPFAM" id="SSF47336">
    <property type="entry name" value="ACP-like"/>
    <property type="match status" value="1"/>
</dbReference>
<dbReference type="EMBL" id="JADBEF010000001">
    <property type="protein sequence ID" value="MBE1560509.1"/>
    <property type="molecule type" value="Genomic_DNA"/>
</dbReference>
<dbReference type="Gene3D" id="3.40.50.720">
    <property type="entry name" value="NAD(P)-binding Rossmann-like Domain"/>
    <property type="match status" value="1"/>
</dbReference>
<proteinExistence type="predicted"/>
<evidence type="ECO:0000259" key="6">
    <source>
        <dbReference type="PROSITE" id="PS52004"/>
    </source>
</evidence>
<dbReference type="PROSITE" id="PS50075">
    <property type="entry name" value="CARRIER"/>
    <property type="match status" value="1"/>
</dbReference>
<dbReference type="InterPro" id="IPR049552">
    <property type="entry name" value="PKS_DH_N"/>
</dbReference>
<dbReference type="SMART" id="SM00822">
    <property type="entry name" value="PKS_KR"/>
    <property type="match status" value="1"/>
</dbReference>
<comment type="caution">
    <text evidence="8">The sequence shown here is derived from an EMBL/GenBank/DDBJ whole genome shotgun (WGS) entry which is preliminary data.</text>
</comment>
<feature type="region of interest" description="C-terminal hotdog fold" evidence="4">
    <location>
        <begin position="1549"/>
        <end position="1684"/>
    </location>
</feature>
<feature type="domain" description="Ketosynthase family 3 (KS3)" evidence="6">
    <location>
        <begin position="2"/>
        <end position="457"/>
    </location>
</feature>
<dbReference type="Pfam" id="PF08659">
    <property type="entry name" value="KR"/>
    <property type="match status" value="1"/>
</dbReference>
<dbReference type="InterPro" id="IPR014031">
    <property type="entry name" value="Ketoacyl_synth_C"/>
</dbReference>
<dbReference type="SMART" id="SM00825">
    <property type="entry name" value="PKS_KS"/>
    <property type="match status" value="1"/>
</dbReference>
<feature type="active site" description="Proton donor; for dehydratase activity" evidence="4">
    <location>
        <position position="1599"/>
    </location>
</feature>
<dbReference type="InterPro" id="IPR032821">
    <property type="entry name" value="PKS_assoc"/>
</dbReference>
<dbReference type="Gene3D" id="3.10.129.110">
    <property type="entry name" value="Polyketide synthase dehydratase"/>
    <property type="match status" value="1"/>
</dbReference>
<dbReference type="Pfam" id="PF02801">
    <property type="entry name" value="Ketoacyl-synt_C"/>
    <property type="match status" value="1"/>
</dbReference>
<dbReference type="PROSITE" id="PS52004">
    <property type="entry name" value="KS3_2"/>
    <property type="match status" value="1"/>
</dbReference>
<dbReference type="Pfam" id="PF14765">
    <property type="entry name" value="PS-DH"/>
    <property type="match status" value="1"/>
</dbReference>
<dbReference type="PANTHER" id="PTHR43775">
    <property type="entry name" value="FATTY ACID SYNTHASE"/>
    <property type="match status" value="1"/>
</dbReference>
<evidence type="ECO:0000256" key="1">
    <source>
        <dbReference type="ARBA" id="ARBA00022450"/>
    </source>
</evidence>
<evidence type="ECO:0000313" key="8">
    <source>
        <dbReference type="EMBL" id="MBE1560509.1"/>
    </source>
</evidence>
<evidence type="ECO:0000256" key="4">
    <source>
        <dbReference type="PROSITE-ProRule" id="PRU01363"/>
    </source>
</evidence>
<dbReference type="InterPro" id="IPR013968">
    <property type="entry name" value="PKS_KR"/>
</dbReference>
<keyword evidence="2" id="KW-0597">Phosphoprotein</keyword>
<sequence length="1839" mass="193595">MSSAIAIVGTGCRYPDARNPGQLWELVLSRRRTFRPIPPVRLDPGYRSADPGDPDRTYVGHAAVLEGWEFDRSRFRIPGPVHRATDPAHWLALEVAADTLADAGYGGAEGLDRRRVGVVVGNTMAGEFSRAAALRLRWPYVERVMREALAAEDPDRLRGVLARAEQIFKAPFAEPSDETLAGALANTIAGRICNYFDLGGGGYTVDGACSSSLLAVIAACTALRDGEVDFALAGGVDLSLDPFELVGFARTGALANGAMRVYDARPTGFWPGEGCGMVALMRLDDALAAGRVPVAVISGWGVSSDGQGGITRPERGGQLLAIERAYQRAGWGPETVSLFEGHGTGTAVGDSVELAALMEAQRGGRELPPAALGSIKANIGHTKAAAGVAGLLKAATALQRQVIPPTTGCEEPHELLRAAGVPLRVVAEAEPWPDAPLRAAVSAMGFGGINAHVVLEAAMRPVGRPLSATERRMAGRPRSHEAFVFAADTVEELGATLARTAAMAATMSFADHVDLAASLAASTGRRRYRVGIVARDPAQLSRRAEQAAAMLAEAGEGRLLTAPGIFVSDRVEGRVGLLFTGQGAPVPTGPGALGSVLPEVSFGTGERDDGPVDTSIAQPQIFSASMAGLRWLDRLGVNAVAAVGHSLGEITALCWAGAFSESDALDLATFRGRVMSEEGEAGTGMAAIQAPAETVARLIDDTELVISADNGASQVVGGPVGDLERVLAGARGDGIQCTRLQVSHAFHTRAMLAAEWPLSNHLATMPMTPISRPVYSTILGARATPATDLRRALAAQVTGPVLFRQAVELLSRDCDLLVEVGPGRGLATLTGGITDVPAVSLDVGAASAEGLCQVAAALHAVGAVDDLRAMFASGFHRPFDLWRDPSFLVNPCEQTTRETAALAEPERGTAGGDVDALVRDLVAAALELPSEAISETDLLIGDLHLNSLRVAQLVVDAANACDRAVPELPPSLADATVADLVAAVRELPAGAREAESAVPRGLSPWHRLFVPEAHPVELPDAPAEPHAWQVHGLAPLRDVVEPRLVTAPHAPPAMLVFLPANPGDQDIAVLIDASRQAVASGAPLVVIDQGDTASGFVGTLRQEHPGQVIRLVRTDCPGRCPVAADTLAKVIGAPGAMVEDLLVCDDAQIFAVTHRPLEPATGPDIGLGPDDVVLITGGGRGIGLETALGLASRGVRLALLGRGDPGHDEELRANLERLRETGAVFHYAAADVCDAEAVRRGAAAATRALGPVTALVHSSGVNRPARFTDLSAADFAEHAAPKVRGLRTVLDALDTDRLRVVITYGSVIGRYGLHGEAHYALANGRMREFMRTLRTRLPSAYVCNLDWTAWSGAGMGERLHVLHDLERVGVTPLPAARGVQFLLQVLATRPQQPSLVISGRHPSLDRAEVTEPGTARYLEHVRLHVPGAELVAEAVLTPERDSFLADHRIDGLRVLPAVCAMEAMAQAARLLTGQAATSLEFGRFTRPIVVPEEGGRTIRICAQVREDKGVDVAILSDETGFAVDHFSCRVGGPADAAAVPEVPAHRSPVPRHDAVQLYGRLFFHGPAFQLLRGYEHLEATACTAVLAPGGEAGDTELGDHARNDATIHVLQACVPHRRLLPVGCDRLTVHQRAVSGDHLVLAAAERSREGADYTYDVVVSQVTGEPVVTWEGLRLRDVGPLPAFTCWPRLLLRPYLTRALASHVPGVDVELDLGEDLELELLPPDSAMLARAEVARAVPDGADPWPSLTGELVRLAAEPVGHVLARTRGIRDCLARAGRHDGAPPVIQGLYDQGWAVLRAGDDLLVSALVQVEGEQNPVAITVFMEGELCALTTPTSTS</sequence>
<dbReference type="InterPro" id="IPR036291">
    <property type="entry name" value="NAD(P)-bd_dom_sf"/>
</dbReference>
<feature type="domain" description="Carrier" evidence="5">
    <location>
        <begin position="912"/>
        <end position="988"/>
    </location>
</feature>
<dbReference type="InterPro" id="IPR049900">
    <property type="entry name" value="PKS_mFAS_DH"/>
</dbReference>
<dbReference type="SUPFAM" id="SSF55048">
    <property type="entry name" value="Probable ACP-binding domain of malonyl-CoA ACP transacylase"/>
    <property type="match status" value="1"/>
</dbReference>
<dbReference type="Pfam" id="PF21089">
    <property type="entry name" value="PKS_DH_N"/>
    <property type="match status" value="1"/>
</dbReference>
<dbReference type="SUPFAM" id="SSF51735">
    <property type="entry name" value="NAD(P)-binding Rossmann-fold domains"/>
    <property type="match status" value="1"/>
</dbReference>
<dbReference type="InterPro" id="IPR020841">
    <property type="entry name" value="PKS_Beta-ketoAc_synthase_dom"/>
</dbReference>
<evidence type="ECO:0000313" key="9">
    <source>
        <dbReference type="Proteomes" id="UP000661607"/>
    </source>
</evidence>
<keyword evidence="3" id="KW-0808">Transferase</keyword>
<evidence type="ECO:0000259" key="5">
    <source>
        <dbReference type="PROSITE" id="PS50075"/>
    </source>
</evidence>
<feature type="active site" description="Proton acceptor; for dehydratase activity" evidence="4">
    <location>
        <position position="1447"/>
    </location>
</feature>
<dbReference type="InterPro" id="IPR014043">
    <property type="entry name" value="Acyl_transferase_dom"/>
</dbReference>
<dbReference type="InterPro" id="IPR001227">
    <property type="entry name" value="Ac_transferase_dom_sf"/>
</dbReference>
<dbReference type="InterPro" id="IPR016036">
    <property type="entry name" value="Malonyl_transacylase_ACP-bd"/>
</dbReference>
<dbReference type="InterPro" id="IPR014030">
    <property type="entry name" value="Ketoacyl_synth_N"/>
</dbReference>
<dbReference type="Pfam" id="PF00109">
    <property type="entry name" value="ketoacyl-synt"/>
    <property type="match status" value="1"/>
</dbReference>